<protein>
    <submittedName>
        <fullName evidence="1">Uncharacterized protein</fullName>
    </submittedName>
</protein>
<organism evidence="1 2">
    <name type="scientific">Phytohabitans houttuyneae</name>
    <dbReference type="NCBI Taxonomy" id="1076126"/>
    <lineage>
        <taxon>Bacteria</taxon>
        <taxon>Bacillati</taxon>
        <taxon>Actinomycetota</taxon>
        <taxon>Actinomycetes</taxon>
        <taxon>Micromonosporales</taxon>
        <taxon>Micromonosporaceae</taxon>
    </lineage>
</organism>
<sequence>MSYDLVIVPKRDGQSWAEALEAEPAAAGDGLDPALWDVLVGQVEQIVGDVSTDDAGAERGLTHERSGIQVRCRADRASVSVPFWYTGADAEAVVAVLYRVGHVVATVTGLTAFDPQLELPLSEAQARPGDAVAVFEHAAQALSEFDAGDYFEVYFTGAFTLADAAQQLKGLVIAEDEHRLTVRWADDGPLMWVAHATGPQVAADSDELAQLHGEPELAGHGSRYEVTFEDLDEVLQEINTLIEVQLNLQELTGGYVARSWNGEITRAGD</sequence>
<proteinExistence type="predicted"/>
<comment type="caution">
    <text evidence="1">The sequence shown here is derived from an EMBL/GenBank/DDBJ whole genome shotgun (WGS) entry which is preliminary data.</text>
</comment>
<reference evidence="1 2" key="2">
    <citation type="submission" date="2020-03" db="EMBL/GenBank/DDBJ databases">
        <authorList>
            <person name="Ichikawa N."/>
            <person name="Kimura A."/>
            <person name="Kitahashi Y."/>
            <person name="Uohara A."/>
        </authorList>
    </citation>
    <scope>NUCLEOTIDE SEQUENCE [LARGE SCALE GENOMIC DNA]</scope>
    <source>
        <strain evidence="1 2">NBRC 108639</strain>
    </source>
</reference>
<dbReference type="RefSeq" id="WP_173060956.1">
    <property type="nucleotide sequence ID" value="NZ_BAABGO010000084.1"/>
</dbReference>
<dbReference type="AlphaFoldDB" id="A0A6V8KIM5"/>
<name>A0A6V8KIM5_9ACTN</name>
<dbReference type="Proteomes" id="UP000482800">
    <property type="component" value="Unassembled WGS sequence"/>
</dbReference>
<gene>
    <name evidence="1" type="ORF">Phou_057370</name>
</gene>
<dbReference type="EMBL" id="BLPF01000002">
    <property type="protein sequence ID" value="GFJ81557.1"/>
    <property type="molecule type" value="Genomic_DNA"/>
</dbReference>
<accession>A0A6V8KIM5</accession>
<evidence type="ECO:0000313" key="2">
    <source>
        <dbReference type="Proteomes" id="UP000482800"/>
    </source>
</evidence>
<keyword evidence="2" id="KW-1185">Reference proteome</keyword>
<reference evidence="1 2" key="1">
    <citation type="submission" date="2020-03" db="EMBL/GenBank/DDBJ databases">
        <title>Whole genome shotgun sequence of Phytohabitans houttuyneae NBRC 108639.</title>
        <authorList>
            <person name="Komaki H."/>
            <person name="Tamura T."/>
        </authorList>
    </citation>
    <scope>NUCLEOTIDE SEQUENCE [LARGE SCALE GENOMIC DNA]</scope>
    <source>
        <strain evidence="1 2">NBRC 108639</strain>
    </source>
</reference>
<evidence type="ECO:0000313" key="1">
    <source>
        <dbReference type="EMBL" id="GFJ81557.1"/>
    </source>
</evidence>